<dbReference type="PANTHER" id="PTHR42866:SF1">
    <property type="entry name" value="SPORE COAT POLYSACCHARIDE BIOSYNTHESIS PROTEIN SPSF"/>
    <property type="match status" value="1"/>
</dbReference>
<proteinExistence type="predicted"/>
<evidence type="ECO:0000313" key="2">
    <source>
        <dbReference type="Proteomes" id="UP000308713"/>
    </source>
</evidence>
<name>A0A5C4SRZ8_9FLAO</name>
<dbReference type="GO" id="GO:0005829">
    <property type="term" value="C:cytosol"/>
    <property type="evidence" value="ECO:0007669"/>
    <property type="project" value="TreeGrafter"/>
</dbReference>
<evidence type="ECO:0000313" key="1">
    <source>
        <dbReference type="EMBL" id="TNJ47052.1"/>
    </source>
</evidence>
<comment type="caution">
    <text evidence="1">The sequence shown here is derived from an EMBL/GenBank/DDBJ whole genome shotgun (WGS) entry which is preliminary data.</text>
</comment>
<dbReference type="Proteomes" id="UP000308713">
    <property type="component" value="Unassembled WGS sequence"/>
</dbReference>
<dbReference type="PANTHER" id="PTHR42866">
    <property type="entry name" value="3-DEOXY-MANNO-OCTULOSONATE CYTIDYLYLTRANSFERASE"/>
    <property type="match status" value="1"/>
</dbReference>
<protein>
    <submittedName>
        <fullName evidence="1">Uncharacterized protein</fullName>
    </submittedName>
</protein>
<dbReference type="InterPro" id="IPR029044">
    <property type="entry name" value="Nucleotide-diphossugar_trans"/>
</dbReference>
<sequence length="265" mass="31053">MLLLRRIYILKNFVQMMSFSQRVGIIVQARTSSTRFPEKIIRKFDGDKTFLDILLSRFQALSIEVPIVLATSTNQKDEKLEAYASKYDYPVFFGSEHNVLDRFIECSKKFELDAIIRVCSDNPFLDINLIQELLDNYKGEDYLSFMVGGQPSILTHSGFFSELVSVKALKKVKELGNSQCVEHVTNCIYKSPEQFNIRFIEKKVPEIIRCTLDTENDFENLKDIYFNWYKTAHNINFKYEDLVEFLESQDELLEKMKIEIKNNIK</sequence>
<reference evidence="1 2" key="1">
    <citation type="submission" date="2019-05" db="EMBL/GenBank/DDBJ databases">
        <title>Tamlana fucoidanivorans sp. nov., isolated from the surface of algae collected from Fujian province in China.</title>
        <authorList>
            <person name="Li J."/>
        </authorList>
    </citation>
    <scope>NUCLEOTIDE SEQUENCE [LARGE SCALE GENOMIC DNA]</scope>
    <source>
        <strain evidence="1 2">CW2-9</strain>
    </source>
</reference>
<dbReference type="Gene3D" id="3.90.550.10">
    <property type="entry name" value="Spore Coat Polysaccharide Biosynthesis Protein SpsA, Chain A"/>
    <property type="match status" value="1"/>
</dbReference>
<dbReference type="Pfam" id="PF02348">
    <property type="entry name" value="CTP_transf_3"/>
    <property type="match status" value="1"/>
</dbReference>
<organism evidence="1 2">
    <name type="scientific">Allotamlana fucoidanivorans</name>
    <dbReference type="NCBI Taxonomy" id="2583814"/>
    <lineage>
        <taxon>Bacteria</taxon>
        <taxon>Pseudomonadati</taxon>
        <taxon>Bacteroidota</taxon>
        <taxon>Flavobacteriia</taxon>
        <taxon>Flavobacteriales</taxon>
        <taxon>Flavobacteriaceae</taxon>
        <taxon>Allotamlana</taxon>
    </lineage>
</organism>
<accession>A0A5C4SRZ8</accession>
<dbReference type="SUPFAM" id="SSF53448">
    <property type="entry name" value="Nucleotide-diphospho-sugar transferases"/>
    <property type="match status" value="1"/>
</dbReference>
<dbReference type="AlphaFoldDB" id="A0A5C4SRZ8"/>
<gene>
    <name evidence="1" type="ORF">FGF67_00565</name>
</gene>
<keyword evidence="2" id="KW-1185">Reference proteome</keyword>
<dbReference type="EMBL" id="VDCS01000001">
    <property type="protein sequence ID" value="TNJ47052.1"/>
    <property type="molecule type" value="Genomic_DNA"/>
</dbReference>
<dbReference type="InterPro" id="IPR003329">
    <property type="entry name" value="Cytidylyl_trans"/>
</dbReference>